<feature type="transmembrane region" description="Helical" evidence="9">
    <location>
        <begin position="12"/>
        <end position="34"/>
    </location>
</feature>
<dbReference type="EMBL" id="DRXE01000198">
    <property type="protein sequence ID" value="HHM68115.1"/>
    <property type="molecule type" value="Genomic_DNA"/>
</dbReference>
<dbReference type="AlphaFoldDB" id="A0A7C5VJR3"/>
<feature type="transmembrane region" description="Helical" evidence="9">
    <location>
        <begin position="132"/>
        <end position="158"/>
    </location>
</feature>
<dbReference type="PANTHER" id="PTHR35011:SF4">
    <property type="entry name" value="SLL1102 PROTEIN"/>
    <property type="match status" value="1"/>
</dbReference>
<keyword evidence="6 9" id="KW-1133">Transmembrane helix</keyword>
<comment type="similarity">
    <text evidence="8">Belongs to the TRAP transporter small permease family.</text>
</comment>
<evidence type="ECO:0000256" key="4">
    <source>
        <dbReference type="ARBA" id="ARBA00022519"/>
    </source>
</evidence>
<feature type="transmembrane region" description="Helical" evidence="9">
    <location>
        <begin position="92"/>
        <end position="112"/>
    </location>
</feature>
<dbReference type="InterPro" id="IPR007387">
    <property type="entry name" value="TRAP_DctQ"/>
</dbReference>
<evidence type="ECO:0000256" key="3">
    <source>
        <dbReference type="ARBA" id="ARBA00022475"/>
    </source>
</evidence>
<protein>
    <submittedName>
        <fullName evidence="11">TRAP transporter small permease subunit</fullName>
    </submittedName>
</protein>
<evidence type="ECO:0000256" key="7">
    <source>
        <dbReference type="ARBA" id="ARBA00023136"/>
    </source>
</evidence>
<organism evidence="11">
    <name type="scientific">Thermus caliditerrae</name>
    <dbReference type="NCBI Taxonomy" id="1330700"/>
    <lineage>
        <taxon>Bacteria</taxon>
        <taxon>Thermotogati</taxon>
        <taxon>Deinococcota</taxon>
        <taxon>Deinococci</taxon>
        <taxon>Thermales</taxon>
        <taxon>Thermaceae</taxon>
        <taxon>Thermus</taxon>
    </lineage>
</organism>
<reference evidence="11" key="1">
    <citation type="journal article" date="2020" name="mSystems">
        <title>Genome- and Community-Level Interaction Insights into Carbon Utilization and Element Cycling Functions of Hydrothermarchaeota in Hydrothermal Sediment.</title>
        <authorList>
            <person name="Zhou Z."/>
            <person name="Liu Y."/>
            <person name="Xu W."/>
            <person name="Pan J."/>
            <person name="Luo Z.H."/>
            <person name="Li M."/>
        </authorList>
    </citation>
    <scope>NUCLEOTIDE SEQUENCE [LARGE SCALE GENOMIC DNA]</scope>
    <source>
        <strain evidence="11">SpSt-1071</strain>
    </source>
</reference>
<comment type="caution">
    <text evidence="11">The sequence shown here is derived from an EMBL/GenBank/DDBJ whole genome shotgun (WGS) entry which is preliminary data.</text>
</comment>
<evidence type="ECO:0000256" key="9">
    <source>
        <dbReference type="SAM" id="Phobius"/>
    </source>
</evidence>
<dbReference type="Pfam" id="PF04290">
    <property type="entry name" value="DctQ"/>
    <property type="match status" value="1"/>
</dbReference>
<name>A0A7C5VJR3_9DEIN</name>
<keyword evidence="4" id="KW-0997">Cell inner membrane</keyword>
<keyword evidence="5 9" id="KW-0812">Transmembrane</keyword>
<evidence type="ECO:0000256" key="2">
    <source>
        <dbReference type="ARBA" id="ARBA00022448"/>
    </source>
</evidence>
<keyword evidence="7 9" id="KW-0472">Membrane</keyword>
<feature type="domain" description="Tripartite ATP-independent periplasmic transporters DctQ component" evidence="10">
    <location>
        <begin position="31"/>
        <end position="162"/>
    </location>
</feature>
<comment type="subcellular location">
    <subcellularLocation>
        <location evidence="1">Cell inner membrane</location>
        <topology evidence="1">Multi-pass membrane protein</topology>
    </subcellularLocation>
</comment>
<dbReference type="InterPro" id="IPR055348">
    <property type="entry name" value="DctQ"/>
</dbReference>
<feature type="transmembrane region" description="Helical" evidence="9">
    <location>
        <begin position="54"/>
        <end position="71"/>
    </location>
</feature>
<dbReference type="GO" id="GO:0005886">
    <property type="term" value="C:plasma membrane"/>
    <property type="evidence" value="ECO:0007669"/>
    <property type="project" value="UniProtKB-SubCell"/>
</dbReference>
<dbReference type="PANTHER" id="PTHR35011">
    <property type="entry name" value="2,3-DIKETO-L-GULONATE TRAP TRANSPORTER SMALL PERMEASE PROTEIN YIAM"/>
    <property type="match status" value="1"/>
</dbReference>
<gene>
    <name evidence="11" type="ORF">ENM28_05295</name>
</gene>
<evidence type="ECO:0000259" key="10">
    <source>
        <dbReference type="Pfam" id="PF04290"/>
    </source>
</evidence>
<keyword evidence="3" id="KW-1003">Cell membrane</keyword>
<evidence type="ECO:0000256" key="1">
    <source>
        <dbReference type="ARBA" id="ARBA00004429"/>
    </source>
</evidence>
<sequence>MGRTLQRFLVFVEALSLWSGRLAAWLTLAAVLILTVEVVRRYFFNAPTQWAHEVSTLLFGLLYAFTGAYALKEKAHVGVDVFYARLSPKGRAWVNLLGFVFLALFCGALLVYGWKFFWTSWQNREFSLANQAIPIFLFKLAIPLGGALILLQGLANLVRDLKVLLGKEEEHAH</sequence>
<evidence type="ECO:0000256" key="5">
    <source>
        <dbReference type="ARBA" id="ARBA00022692"/>
    </source>
</evidence>
<evidence type="ECO:0000256" key="8">
    <source>
        <dbReference type="ARBA" id="ARBA00038436"/>
    </source>
</evidence>
<keyword evidence="2" id="KW-0813">Transport</keyword>
<evidence type="ECO:0000313" key="11">
    <source>
        <dbReference type="EMBL" id="HHM68115.1"/>
    </source>
</evidence>
<proteinExistence type="inferred from homology"/>
<accession>A0A7C5VJR3</accession>
<evidence type="ECO:0000256" key="6">
    <source>
        <dbReference type="ARBA" id="ARBA00022989"/>
    </source>
</evidence>